<dbReference type="Proteomes" id="UP000008177">
    <property type="component" value="Unplaced contigs"/>
</dbReference>
<evidence type="ECO:0000313" key="2">
    <source>
        <dbReference type="Proteomes" id="UP000008177"/>
    </source>
</evidence>
<evidence type="ECO:0000313" key="1">
    <source>
        <dbReference type="EMBL" id="CCD52953.1"/>
    </source>
</evidence>
<dbReference type="InParanoid" id="G2YMV5"/>
<dbReference type="EMBL" id="FQ790345">
    <property type="protein sequence ID" value="CCD52953.1"/>
    <property type="molecule type" value="Genomic_DNA"/>
</dbReference>
<organism evidence="1 2">
    <name type="scientific">Botryotinia fuckeliana (strain T4)</name>
    <name type="common">Noble rot fungus</name>
    <name type="synonym">Botrytis cinerea</name>
    <dbReference type="NCBI Taxonomy" id="999810"/>
    <lineage>
        <taxon>Eukaryota</taxon>
        <taxon>Fungi</taxon>
        <taxon>Dikarya</taxon>
        <taxon>Ascomycota</taxon>
        <taxon>Pezizomycotina</taxon>
        <taxon>Leotiomycetes</taxon>
        <taxon>Helotiales</taxon>
        <taxon>Sclerotiniaceae</taxon>
        <taxon>Botrytis</taxon>
    </lineage>
</organism>
<proteinExistence type="predicted"/>
<gene>
    <name evidence="1" type="ORF">BofuT4_uP138770.1</name>
</gene>
<accession>G2YMV5</accession>
<dbReference type="HOGENOM" id="CLU_2399431_0_0_1"/>
<sequence>MDESTLSKREKKRLRFFKKFGSRCTIPKPWSEAGTAAAGLRDAGQMTEEAKREIETYQKVRCKCQNWRLSSHRCGEGGIEDTRRLYEPNDYDQ</sequence>
<dbReference type="AlphaFoldDB" id="G2YMV5"/>
<name>G2YMV5_BOTF4</name>
<protein>
    <submittedName>
        <fullName evidence="1">Uncharacterized protein</fullName>
    </submittedName>
</protein>
<reference evidence="2" key="1">
    <citation type="journal article" date="2011" name="PLoS Genet.">
        <title>Genomic analysis of the necrotrophic fungal pathogens Sclerotinia sclerotiorum and Botrytis cinerea.</title>
        <authorList>
            <person name="Amselem J."/>
            <person name="Cuomo C.A."/>
            <person name="van Kan J.A."/>
            <person name="Viaud M."/>
            <person name="Benito E.P."/>
            <person name="Couloux A."/>
            <person name="Coutinho P.M."/>
            <person name="de Vries R.P."/>
            <person name="Dyer P.S."/>
            <person name="Fillinger S."/>
            <person name="Fournier E."/>
            <person name="Gout L."/>
            <person name="Hahn M."/>
            <person name="Kohn L."/>
            <person name="Lapalu N."/>
            <person name="Plummer K.M."/>
            <person name="Pradier J.M."/>
            <person name="Quevillon E."/>
            <person name="Sharon A."/>
            <person name="Simon A."/>
            <person name="ten Have A."/>
            <person name="Tudzynski B."/>
            <person name="Tudzynski P."/>
            <person name="Wincker P."/>
            <person name="Andrew M."/>
            <person name="Anthouard V."/>
            <person name="Beever R.E."/>
            <person name="Beffa R."/>
            <person name="Benoit I."/>
            <person name="Bouzid O."/>
            <person name="Brault B."/>
            <person name="Chen Z."/>
            <person name="Choquer M."/>
            <person name="Collemare J."/>
            <person name="Cotton P."/>
            <person name="Danchin E.G."/>
            <person name="Da Silva C."/>
            <person name="Gautier A."/>
            <person name="Giraud C."/>
            <person name="Giraud T."/>
            <person name="Gonzalez C."/>
            <person name="Grossetete S."/>
            <person name="Guldener U."/>
            <person name="Henrissat B."/>
            <person name="Howlett B.J."/>
            <person name="Kodira C."/>
            <person name="Kretschmer M."/>
            <person name="Lappartient A."/>
            <person name="Leroch M."/>
            <person name="Levis C."/>
            <person name="Mauceli E."/>
            <person name="Neuveglise C."/>
            <person name="Oeser B."/>
            <person name="Pearson M."/>
            <person name="Poulain J."/>
            <person name="Poussereau N."/>
            <person name="Quesneville H."/>
            <person name="Rascle C."/>
            <person name="Schumacher J."/>
            <person name="Segurens B."/>
            <person name="Sexton A."/>
            <person name="Silva E."/>
            <person name="Sirven C."/>
            <person name="Soanes D.M."/>
            <person name="Talbot N.J."/>
            <person name="Templeton M."/>
            <person name="Yandava C."/>
            <person name="Yarden O."/>
            <person name="Zeng Q."/>
            <person name="Rollins J.A."/>
            <person name="Lebrun M.H."/>
            <person name="Dickman M."/>
        </authorList>
    </citation>
    <scope>NUCLEOTIDE SEQUENCE [LARGE SCALE GENOMIC DNA]</scope>
    <source>
        <strain evidence="2">T4</strain>
    </source>
</reference>